<organism evidence="1 2">
    <name type="scientific">Halovibrio salipaludis</name>
    <dbReference type="NCBI Taxonomy" id="2032626"/>
    <lineage>
        <taxon>Bacteria</taxon>
        <taxon>Pseudomonadati</taxon>
        <taxon>Pseudomonadota</taxon>
        <taxon>Gammaproteobacteria</taxon>
        <taxon>Oceanospirillales</taxon>
        <taxon>Halomonadaceae</taxon>
        <taxon>Halovibrio</taxon>
    </lineage>
</organism>
<proteinExistence type="predicted"/>
<dbReference type="AlphaFoldDB" id="A0A2A2EVM5"/>
<gene>
    <name evidence="1" type="ORF">CK501_15920</name>
</gene>
<sequence length="128" mass="14623">MNPATHDPAQPDLIGFTAMEAENAAFLSREDVQKALRSNNGRPVRLNLSVNGVRWRAVRGDWSLKGTRDKGYPVVWWHIFQADDPERGFFVTVSSATCADWLRQWFRNAIHAKTQQWAQKATNQEELA</sequence>
<evidence type="ECO:0000313" key="1">
    <source>
        <dbReference type="EMBL" id="PAU76422.1"/>
    </source>
</evidence>
<keyword evidence="2" id="KW-1185">Reference proteome</keyword>
<dbReference type="RefSeq" id="WP_095618732.1">
    <property type="nucleotide sequence ID" value="NZ_NSKD01000012.1"/>
</dbReference>
<evidence type="ECO:0000313" key="2">
    <source>
        <dbReference type="Proteomes" id="UP000218896"/>
    </source>
</evidence>
<name>A0A2A2EVM5_9GAMM</name>
<accession>A0A2A2EVM5</accession>
<dbReference type="EMBL" id="NSKD01000012">
    <property type="protein sequence ID" value="PAU76422.1"/>
    <property type="molecule type" value="Genomic_DNA"/>
</dbReference>
<protein>
    <submittedName>
        <fullName evidence="1">Uncharacterized protein</fullName>
    </submittedName>
</protein>
<comment type="caution">
    <text evidence="1">The sequence shown here is derived from an EMBL/GenBank/DDBJ whole genome shotgun (WGS) entry which is preliminary data.</text>
</comment>
<dbReference type="Proteomes" id="UP000218896">
    <property type="component" value="Unassembled WGS sequence"/>
</dbReference>
<dbReference type="OrthoDB" id="9836768at2"/>
<reference evidence="1 2" key="1">
    <citation type="submission" date="2017-08" db="EMBL/GenBank/DDBJ databases">
        <title>Halovibrio sewagensis sp. nov., isolated from wastewater of high salinity.</title>
        <authorList>
            <person name="Dong X."/>
            <person name="Zhang G."/>
        </authorList>
    </citation>
    <scope>NUCLEOTIDE SEQUENCE [LARGE SCALE GENOMIC DNA]</scope>
    <source>
        <strain evidence="1 2">YL5-2</strain>
    </source>
</reference>